<sequence length="46" mass="5036">MNPSSWLLQVSEPRTSPCWLMSRGGLTIWKNSGTARGPGMPLVTFS</sequence>
<comment type="caution">
    <text evidence="1">The sequence shown here is derived from an EMBL/GenBank/DDBJ whole genome shotgun (WGS) entry which is preliminary data.</text>
</comment>
<protein>
    <submittedName>
        <fullName evidence="1">Uncharacterized protein</fullName>
    </submittedName>
</protein>
<reference evidence="1" key="1">
    <citation type="submission" date="2023-05" db="EMBL/GenBank/DDBJ databases">
        <authorList>
            <person name="Stuckert A."/>
        </authorList>
    </citation>
    <scope>NUCLEOTIDE SEQUENCE</scope>
</reference>
<gene>
    <name evidence="1" type="ORF">SPARVUS_LOCUS11433106</name>
</gene>
<proteinExistence type="predicted"/>
<dbReference type="Proteomes" id="UP001162483">
    <property type="component" value="Unassembled WGS sequence"/>
</dbReference>
<organism evidence="1 2">
    <name type="scientific">Staurois parvus</name>
    <dbReference type="NCBI Taxonomy" id="386267"/>
    <lineage>
        <taxon>Eukaryota</taxon>
        <taxon>Metazoa</taxon>
        <taxon>Chordata</taxon>
        <taxon>Craniata</taxon>
        <taxon>Vertebrata</taxon>
        <taxon>Euteleostomi</taxon>
        <taxon>Amphibia</taxon>
        <taxon>Batrachia</taxon>
        <taxon>Anura</taxon>
        <taxon>Neobatrachia</taxon>
        <taxon>Ranoidea</taxon>
        <taxon>Ranidae</taxon>
        <taxon>Staurois</taxon>
    </lineage>
</organism>
<evidence type="ECO:0000313" key="2">
    <source>
        <dbReference type="Proteomes" id="UP001162483"/>
    </source>
</evidence>
<evidence type="ECO:0000313" key="1">
    <source>
        <dbReference type="EMBL" id="CAI9592835.1"/>
    </source>
</evidence>
<accession>A0ABN9F716</accession>
<keyword evidence="2" id="KW-1185">Reference proteome</keyword>
<name>A0ABN9F716_9NEOB</name>
<dbReference type="EMBL" id="CATNWA010016458">
    <property type="protein sequence ID" value="CAI9592835.1"/>
    <property type="molecule type" value="Genomic_DNA"/>
</dbReference>